<dbReference type="AlphaFoldDB" id="A0A6J7GPY5"/>
<dbReference type="SUPFAM" id="SSF140453">
    <property type="entry name" value="EsxAB dimer-like"/>
    <property type="match status" value="1"/>
</dbReference>
<reference evidence="3" key="1">
    <citation type="submission" date="2020-05" db="EMBL/GenBank/DDBJ databases">
        <authorList>
            <person name="Chiriac C."/>
            <person name="Salcher M."/>
            <person name="Ghai R."/>
            <person name="Kavagutti S V."/>
        </authorList>
    </citation>
    <scope>NUCLEOTIDE SEQUENCE</scope>
</reference>
<dbReference type="EMBL" id="CAEZYU010000057">
    <property type="protein sequence ID" value="CAB4744880.1"/>
    <property type="molecule type" value="Genomic_DNA"/>
</dbReference>
<dbReference type="EMBL" id="CAEZSF010000204">
    <property type="protein sequence ID" value="CAB4551658.1"/>
    <property type="molecule type" value="Genomic_DNA"/>
</dbReference>
<dbReference type="EMBL" id="CAFBMG010000109">
    <property type="protein sequence ID" value="CAB4908778.1"/>
    <property type="molecule type" value="Genomic_DNA"/>
</dbReference>
<dbReference type="Gene3D" id="1.10.287.1060">
    <property type="entry name" value="ESAT-6-like"/>
    <property type="match status" value="1"/>
</dbReference>
<evidence type="ECO:0000313" key="2">
    <source>
        <dbReference type="EMBL" id="CAB4744880.1"/>
    </source>
</evidence>
<accession>A0A6J7GPY5</accession>
<sequence>MAQLGLDPEQMAALQKSLQREAGTIRTLARQLDGQLKSAWWKGTDSDRFRSEWDATHKTQLERVSLALEEAAKKVATNVAQQTQASQG</sequence>
<evidence type="ECO:0000313" key="1">
    <source>
        <dbReference type="EMBL" id="CAB4551658.1"/>
    </source>
</evidence>
<gene>
    <name evidence="1" type="ORF">UFOPK1358_01663</name>
    <name evidence="2" type="ORF">UFOPK2766_01302</name>
    <name evidence="3" type="ORF">UFOPK3519_01274</name>
</gene>
<organism evidence="3">
    <name type="scientific">freshwater metagenome</name>
    <dbReference type="NCBI Taxonomy" id="449393"/>
    <lineage>
        <taxon>unclassified sequences</taxon>
        <taxon>metagenomes</taxon>
        <taxon>ecological metagenomes</taxon>
    </lineage>
</organism>
<protein>
    <submittedName>
        <fullName evidence="3">Unannotated protein</fullName>
    </submittedName>
</protein>
<evidence type="ECO:0000313" key="3">
    <source>
        <dbReference type="EMBL" id="CAB4908778.1"/>
    </source>
</evidence>
<name>A0A6J7GPY5_9ZZZZ</name>
<proteinExistence type="predicted"/>
<dbReference type="InterPro" id="IPR036689">
    <property type="entry name" value="ESAT-6-like_sf"/>
</dbReference>